<dbReference type="EMBL" id="CAIJEO010000004">
    <property type="protein sequence ID" value="CAD0090370.1"/>
    <property type="molecule type" value="Genomic_DNA"/>
</dbReference>
<name>A0A9N8JRQ1_9PEZI</name>
<dbReference type="Proteomes" id="UP000714618">
    <property type="component" value="Unassembled WGS sequence"/>
</dbReference>
<feature type="non-terminal residue" evidence="9">
    <location>
        <position position="347"/>
    </location>
</feature>
<keyword evidence="10" id="KW-1185">Reference proteome</keyword>
<dbReference type="AlphaFoldDB" id="A0A9N8JRQ1"/>
<evidence type="ECO:0000313" key="9">
    <source>
        <dbReference type="EMBL" id="CAD0090370.1"/>
    </source>
</evidence>
<keyword evidence="3 7" id="KW-1133">Transmembrane helix</keyword>
<keyword evidence="2 7" id="KW-0812">Transmembrane</keyword>
<comment type="similarity">
    <text evidence="5">Belongs to the SAT4 family.</text>
</comment>
<proteinExistence type="inferred from homology"/>
<dbReference type="PANTHER" id="PTHR33048">
    <property type="entry name" value="PTH11-LIKE INTEGRAL MEMBRANE PROTEIN (AFU_ORTHOLOGUE AFUA_5G11245)"/>
    <property type="match status" value="1"/>
</dbReference>
<evidence type="ECO:0000256" key="4">
    <source>
        <dbReference type="ARBA" id="ARBA00023136"/>
    </source>
</evidence>
<reference evidence="9" key="1">
    <citation type="submission" date="2020-06" db="EMBL/GenBank/DDBJ databases">
        <authorList>
            <person name="Onetto C."/>
        </authorList>
    </citation>
    <scope>NUCLEOTIDE SEQUENCE</scope>
</reference>
<dbReference type="Pfam" id="PF20684">
    <property type="entry name" value="Fung_rhodopsin"/>
    <property type="match status" value="1"/>
</dbReference>
<evidence type="ECO:0000313" key="10">
    <source>
        <dbReference type="Proteomes" id="UP000714618"/>
    </source>
</evidence>
<dbReference type="InterPro" id="IPR049326">
    <property type="entry name" value="Rhodopsin_dom_fungi"/>
</dbReference>
<feature type="transmembrane region" description="Helical" evidence="7">
    <location>
        <begin position="131"/>
        <end position="150"/>
    </location>
</feature>
<dbReference type="OrthoDB" id="444631at2759"/>
<evidence type="ECO:0000259" key="8">
    <source>
        <dbReference type="Pfam" id="PF20684"/>
    </source>
</evidence>
<comment type="subcellular location">
    <subcellularLocation>
        <location evidence="1">Membrane</location>
        <topology evidence="1">Multi-pass membrane protein</topology>
    </subcellularLocation>
</comment>
<dbReference type="PANTHER" id="PTHR33048:SF132">
    <property type="entry name" value="MEMBRANE PROTEIN, PUTATIVE (AFU_ORTHOLOGUE AFUA_6G07820)-RELATED"/>
    <property type="match status" value="1"/>
</dbReference>
<feature type="transmembrane region" description="Helical" evidence="7">
    <location>
        <begin position="199"/>
        <end position="217"/>
    </location>
</feature>
<evidence type="ECO:0000256" key="2">
    <source>
        <dbReference type="ARBA" id="ARBA00022692"/>
    </source>
</evidence>
<feature type="transmembrane region" description="Helical" evidence="7">
    <location>
        <begin position="170"/>
        <end position="187"/>
    </location>
</feature>
<feature type="transmembrane region" description="Helical" evidence="7">
    <location>
        <begin position="237"/>
        <end position="257"/>
    </location>
</feature>
<feature type="domain" description="Rhodopsin" evidence="8">
    <location>
        <begin position="17"/>
        <end position="252"/>
    </location>
</feature>
<gene>
    <name evidence="9" type="ORF">AWRI4233_LOCUS2665</name>
</gene>
<accession>A0A9N8JRQ1</accession>
<evidence type="ECO:0000256" key="6">
    <source>
        <dbReference type="SAM" id="MobiDB-lite"/>
    </source>
</evidence>
<comment type="caution">
    <text evidence="9">The sequence shown here is derived from an EMBL/GenBank/DDBJ whole genome shotgun (WGS) entry which is preliminary data.</text>
</comment>
<keyword evidence="4 7" id="KW-0472">Membrane</keyword>
<feature type="region of interest" description="Disordered" evidence="6">
    <location>
        <begin position="263"/>
        <end position="300"/>
    </location>
</feature>
<protein>
    <recommendedName>
        <fullName evidence="8">Rhodopsin domain-containing protein</fullName>
    </recommendedName>
</protein>
<evidence type="ECO:0000256" key="7">
    <source>
        <dbReference type="SAM" id="Phobius"/>
    </source>
</evidence>
<evidence type="ECO:0000256" key="5">
    <source>
        <dbReference type="ARBA" id="ARBA00038359"/>
    </source>
</evidence>
<organism evidence="9 10">
    <name type="scientific">Aureobasidium mustum</name>
    <dbReference type="NCBI Taxonomy" id="2773714"/>
    <lineage>
        <taxon>Eukaryota</taxon>
        <taxon>Fungi</taxon>
        <taxon>Dikarya</taxon>
        <taxon>Ascomycota</taxon>
        <taxon>Pezizomycotina</taxon>
        <taxon>Dothideomycetes</taxon>
        <taxon>Dothideomycetidae</taxon>
        <taxon>Dothideales</taxon>
        <taxon>Saccotheciaceae</taxon>
        <taxon>Aureobasidium</taxon>
    </lineage>
</organism>
<evidence type="ECO:0000256" key="3">
    <source>
        <dbReference type="ARBA" id="ARBA00022989"/>
    </source>
</evidence>
<dbReference type="GO" id="GO:0016020">
    <property type="term" value="C:membrane"/>
    <property type="evidence" value="ECO:0007669"/>
    <property type="project" value="UniProtKB-SubCell"/>
</dbReference>
<dbReference type="InterPro" id="IPR052337">
    <property type="entry name" value="SAT4-like"/>
</dbReference>
<evidence type="ECO:0000256" key="1">
    <source>
        <dbReference type="ARBA" id="ARBA00004141"/>
    </source>
</evidence>
<sequence length="347" mass="38082">VVVVFVFLGLALIVLSLRLFTRVIVTRNHGPEDWVITAAFVGLLDDSVCRVTIPDIDSASLSHNQCLYFMCPEVQNGQGLPQSKLSADTLLNLRKTLYKAIPTYLAGLTLTKVSILLQYMRLFQGKTIHRIIIGMLVFVAAFGKPIHYFWDDIGNGKCMNIKAKWFSDAAVNIFTDFILLSIPMPFLKGLHLPRRQKAGLIAVFSLGGLLGPLYIISTNTDVSKHDGGAAVLSTMEVNVGIICASLPSLRAITIRTWSRRNTHRQSMSARHSHPGWWRFGKNNDNIDPEAGPKQEMSNSGSAITKIVSITQDRKDARKVSLWSLGGGGGIFDGGAGASRAYIRSDVQ</sequence>